<name>A0A0A9F6P8_ARUDO</name>
<reference evidence="1" key="1">
    <citation type="submission" date="2014-09" db="EMBL/GenBank/DDBJ databases">
        <authorList>
            <person name="Magalhaes I.L.F."/>
            <person name="Oliveira U."/>
            <person name="Santos F.R."/>
            <person name="Vidigal T.H.D.A."/>
            <person name="Brescovit A.D."/>
            <person name="Santos A.J."/>
        </authorList>
    </citation>
    <scope>NUCLEOTIDE SEQUENCE</scope>
    <source>
        <tissue evidence="1">Shoot tissue taken approximately 20 cm above the soil surface</tissue>
    </source>
</reference>
<proteinExistence type="predicted"/>
<accession>A0A0A9F6P8</accession>
<dbReference type="EMBL" id="GBRH01189216">
    <property type="protein sequence ID" value="JAE08680.1"/>
    <property type="molecule type" value="Transcribed_RNA"/>
</dbReference>
<evidence type="ECO:0000313" key="1">
    <source>
        <dbReference type="EMBL" id="JAE08680.1"/>
    </source>
</evidence>
<reference evidence="1" key="2">
    <citation type="journal article" date="2015" name="Data Brief">
        <title>Shoot transcriptome of the giant reed, Arundo donax.</title>
        <authorList>
            <person name="Barrero R.A."/>
            <person name="Guerrero F.D."/>
            <person name="Moolhuijzen P."/>
            <person name="Goolsby J.A."/>
            <person name="Tidwell J."/>
            <person name="Bellgard S.E."/>
            <person name="Bellgard M.I."/>
        </authorList>
    </citation>
    <scope>NUCLEOTIDE SEQUENCE</scope>
    <source>
        <tissue evidence="1">Shoot tissue taken approximately 20 cm above the soil surface</tissue>
    </source>
</reference>
<protein>
    <submittedName>
        <fullName evidence="1">Uncharacterized protein</fullName>
    </submittedName>
</protein>
<dbReference type="AlphaFoldDB" id="A0A0A9F6P8"/>
<organism evidence="1">
    <name type="scientific">Arundo donax</name>
    <name type="common">Giant reed</name>
    <name type="synonym">Donax arundinaceus</name>
    <dbReference type="NCBI Taxonomy" id="35708"/>
    <lineage>
        <taxon>Eukaryota</taxon>
        <taxon>Viridiplantae</taxon>
        <taxon>Streptophyta</taxon>
        <taxon>Embryophyta</taxon>
        <taxon>Tracheophyta</taxon>
        <taxon>Spermatophyta</taxon>
        <taxon>Magnoliopsida</taxon>
        <taxon>Liliopsida</taxon>
        <taxon>Poales</taxon>
        <taxon>Poaceae</taxon>
        <taxon>PACMAD clade</taxon>
        <taxon>Arundinoideae</taxon>
        <taxon>Arundineae</taxon>
        <taxon>Arundo</taxon>
    </lineage>
</organism>
<sequence>MVLECKVTQIIVFDDVRRGFMPLKFLEDANSACGPIRISYTEVQRRKGPYISSSSYKVNVGQLIHERNLNTVLNQDSR</sequence>